<gene>
    <name evidence="2" type="ORF">XAT740_LOCUS60921</name>
</gene>
<evidence type="ECO:0000313" key="2">
    <source>
        <dbReference type="EMBL" id="CAF1682467.1"/>
    </source>
</evidence>
<feature type="transmembrane region" description="Helical" evidence="1">
    <location>
        <begin position="98"/>
        <end position="117"/>
    </location>
</feature>
<dbReference type="Proteomes" id="UP000663828">
    <property type="component" value="Unassembled WGS sequence"/>
</dbReference>
<keyword evidence="1" id="KW-0812">Transmembrane</keyword>
<keyword evidence="1" id="KW-1133">Transmembrane helix</keyword>
<name>A0A816H482_ADIRI</name>
<dbReference type="Gene3D" id="1.20.1070.10">
    <property type="entry name" value="Rhodopsin 7-helix transmembrane proteins"/>
    <property type="match status" value="1"/>
</dbReference>
<dbReference type="SUPFAM" id="SSF81321">
    <property type="entry name" value="Family A G protein-coupled receptor-like"/>
    <property type="match status" value="1"/>
</dbReference>
<evidence type="ECO:0008006" key="4">
    <source>
        <dbReference type="Google" id="ProtNLM"/>
    </source>
</evidence>
<accession>A0A816H482</accession>
<reference evidence="2" key="1">
    <citation type="submission" date="2021-02" db="EMBL/GenBank/DDBJ databases">
        <authorList>
            <person name="Nowell W R."/>
        </authorList>
    </citation>
    <scope>NUCLEOTIDE SEQUENCE</scope>
</reference>
<feature type="non-terminal residue" evidence="2">
    <location>
        <position position="1"/>
    </location>
</feature>
<keyword evidence="1" id="KW-0472">Membrane</keyword>
<evidence type="ECO:0000313" key="3">
    <source>
        <dbReference type="Proteomes" id="UP000663828"/>
    </source>
</evidence>
<keyword evidence="3" id="KW-1185">Reference proteome</keyword>
<dbReference type="AlphaFoldDB" id="A0A816H482"/>
<comment type="caution">
    <text evidence="2">The sequence shown here is derived from an EMBL/GenBank/DDBJ whole genome shotgun (WGS) entry which is preliminary data.</text>
</comment>
<proteinExistence type="predicted"/>
<feature type="transmembrane region" description="Helical" evidence="1">
    <location>
        <begin position="129"/>
        <end position="150"/>
    </location>
</feature>
<dbReference type="EMBL" id="CAJNOR010015511">
    <property type="protein sequence ID" value="CAF1682467.1"/>
    <property type="molecule type" value="Genomic_DNA"/>
</dbReference>
<evidence type="ECO:0000256" key="1">
    <source>
        <dbReference type="SAM" id="Phobius"/>
    </source>
</evidence>
<feature type="transmembrane region" description="Helical" evidence="1">
    <location>
        <begin position="47"/>
        <end position="68"/>
    </location>
</feature>
<sequence>TLLHEFLYRMLEEYNQNDTNLDFVEKKRRIVCLTRYSASLQSYDTSILFFHLLGPFIINILSAVMIIFRTARQRSTAQNRQKYKEHIVQQFHEHKQLVISRIILVVLSSPRLVASFLSECLNPSHYPWLFLSVYFISFVPSILIFVIFVLPSKLYRKIFKDTLKRCFTRRLTHQ</sequence>
<protein>
    <recommendedName>
        <fullName evidence="4">G protein-coupled receptor</fullName>
    </recommendedName>
</protein>
<organism evidence="2 3">
    <name type="scientific">Adineta ricciae</name>
    <name type="common">Rotifer</name>
    <dbReference type="NCBI Taxonomy" id="249248"/>
    <lineage>
        <taxon>Eukaryota</taxon>
        <taxon>Metazoa</taxon>
        <taxon>Spiralia</taxon>
        <taxon>Gnathifera</taxon>
        <taxon>Rotifera</taxon>
        <taxon>Eurotatoria</taxon>
        <taxon>Bdelloidea</taxon>
        <taxon>Adinetida</taxon>
        <taxon>Adinetidae</taxon>
        <taxon>Adineta</taxon>
    </lineage>
</organism>